<evidence type="ECO:0000256" key="5">
    <source>
        <dbReference type="ARBA" id="ARBA00022617"/>
    </source>
</evidence>
<evidence type="ECO:0000313" key="13">
    <source>
        <dbReference type="EMBL" id="PME75568.1"/>
    </source>
</evidence>
<evidence type="ECO:0000256" key="7">
    <source>
        <dbReference type="ARBA" id="ARBA00022723"/>
    </source>
</evidence>
<comment type="caution">
    <text evidence="13">The sequence shown here is derived from an EMBL/GenBank/DDBJ whole genome shotgun (WGS) entry which is preliminary data.</text>
</comment>
<feature type="transmembrane region" description="Helical" evidence="12">
    <location>
        <begin position="84"/>
        <end position="100"/>
    </location>
</feature>
<evidence type="ECO:0000313" key="14">
    <source>
        <dbReference type="Proteomes" id="UP000235778"/>
    </source>
</evidence>
<dbReference type="RefSeq" id="WP_102267940.1">
    <property type="nucleotide sequence ID" value="NZ_MCSH01000137.1"/>
</dbReference>
<accession>A0A2N7C7N9</accession>
<keyword evidence="6 12" id="KW-0812">Transmembrane</keyword>
<proteinExistence type="inferred from homology"/>
<gene>
    <name evidence="13" type="ORF">BCV30_00430</name>
</gene>
<evidence type="ECO:0000256" key="8">
    <source>
        <dbReference type="ARBA" id="ARBA00022982"/>
    </source>
</evidence>
<feature type="transmembrane region" description="Helical" evidence="12">
    <location>
        <begin position="203"/>
        <end position="223"/>
    </location>
</feature>
<evidence type="ECO:0000256" key="11">
    <source>
        <dbReference type="ARBA" id="ARBA00023136"/>
    </source>
</evidence>
<evidence type="ECO:0000256" key="3">
    <source>
        <dbReference type="ARBA" id="ARBA00022448"/>
    </source>
</evidence>
<dbReference type="GO" id="GO:0070069">
    <property type="term" value="C:cytochrome complex"/>
    <property type="evidence" value="ECO:0007669"/>
    <property type="project" value="TreeGrafter"/>
</dbReference>
<keyword evidence="3" id="KW-0813">Transport</keyword>
<comment type="subcellular location">
    <subcellularLocation>
        <location evidence="1">Cell membrane</location>
        <topology evidence="1">Multi-pass membrane protein</topology>
    </subcellularLocation>
</comment>
<keyword evidence="9 12" id="KW-1133">Transmembrane helix</keyword>
<sequence length="378" mass="41262">MFDYENLRLFTWAVIGVLLIGFIITDGFDMGVAALLPVLGKSEVDRRIMINSIAPHWDGNQVWLVTAGGAIFAIWPAIYAAAFSGFYLAMILVLATLWLRPLGMDYRAKIDNPQWKKACDIALIVSGFIPPVILGVGFGNLMIGVPFEFNELLMMSYQGGFWDLLTPFPLLCGLVSLAMVVTQGAAFLQMKTTGDLKQRAQKVIVYMALVTVGLFIVGGLYAYTLPGYLITSPVVTDGVSNPLLKHVVKFDDLLLHNYENYPILLAIPALGIIGMLSCAVMTRLNRAGLAFASSSLSIASIITTAGVALFPMIMPSSLMPSHSLTLWDGTSSELTLSITSVVAVIVVPIILGYTIWCYYKMFGRLDSQYIHDNSSSLY</sequence>
<dbReference type="Pfam" id="PF02322">
    <property type="entry name" value="Cyt_bd_oxida_II"/>
    <property type="match status" value="1"/>
</dbReference>
<dbReference type="PIRSF" id="PIRSF000267">
    <property type="entry name" value="Cyt_oxidse_sub2"/>
    <property type="match status" value="1"/>
</dbReference>
<keyword evidence="4" id="KW-1003">Cell membrane</keyword>
<dbReference type="GO" id="GO:0019646">
    <property type="term" value="P:aerobic electron transport chain"/>
    <property type="evidence" value="ECO:0007669"/>
    <property type="project" value="TreeGrafter"/>
</dbReference>
<feature type="transmembrane region" description="Helical" evidence="12">
    <location>
        <begin position="261"/>
        <end position="282"/>
    </location>
</feature>
<keyword evidence="7" id="KW-0479">Metal-binding</keyword>
<feature type="transmembrane region" description="Helical" evidence="12">
    <location>
        <begin position="289"/>
        <end position="314"/>
    </location>
</feature>
<keyword evidence="8" id="KW-0249">Electron transport</keyword>
<feature type="transmembrane region" description="Helical" evidence="12">
    <location>
        <begin position="121"/>
        <end position="144"/>
    </location>
</feature>
<evidence type="ECO:0000256" key="1">
    <source>
        <dbReference type="ARBA" id="ARBA00004651"/>
    </source>
</evidence>
<dbReference type="InterPro" id="IPR003317">
    <property type="entry name" value="Cyt-d_oxidase_su2"/>
</dbReference>
<protein>
    <submittedName>
        <fullName evidence="13">Cytochrome d ubiquinol oxidase subunit II</fullName>
    </submittedName>
</protein>
<dbReference type="NCBIfam" id="TIGR00203">
    <property type="entry name" value="cydB"/>
    <property type="match status" value="1"/>
</dbReference>
<evidence type="ECO:0000256" key="9">
    <source>
        <dbReference type="ARBA" id="ARBA00022989"/>
    </source>
</evidence>
<dbReference type="PANTHER" id="PTHR43141">
    <property type="entry name" value="CYTOCHROME BD2 SUBUNIT II"/>
    <property type="match status" value="1"/>
</dbReference>
<name>A0A2N7C7N9_9VIBR</name>
<evidence type="ECO:0000256" key="2">
    <source>
        <dbReference type="ARBA" id="ARBA00007543"/>
    </source>
</evidence>
<evidence type="ECO:0000256" key="6">
    <source>
        <dbReference type="ARBA" id="ARBA00022692"/>
    </source>
</evidence>
<reference evidence="14" key="1">
    <citation type="submission" date="2016-07" db="EMBL/GenBank/DDBJ databases">
        <title>Nontailed viruses are major unrecognized killers of bacteria in the ocean.</title>
        <authorList>
            <person name="Kauffman K."/>
            <person name="Hussain F."/>
            <person name="Yang J."/>
            <person name="Arevalo P."/>
            <person name="Brown J."/>
            <person name="Cutler M."/>
            <person name="Kelly L."/>
            <person name="Polz M.F."/>
        </authorList>
    </citation>
    <scope>NUCLEOTIDE SEQUENCE [LARGE SCALE GENOMIC DNA]</scope>
    <source>
        <strain evidence="14">10N.286.55.C1</strain>
    </source>
</reference>
<keyword evidence="5" id="KW-0349">Heme</keyword>
<dbReference type="Proteomes" id="UP000235778">
    <property type="component" value="Unassembled WGS sequence"/>
</dbReference>
<feature type="transmembrane region" description="Helical" evidence="12">
    <location>
        <begin position="164"/>
        <end position="182"/>
    </location>
</feature>
<organism evidence="13 14">
    <name type="scientific">Vibrio lentus</name>
    <dbReference type="NCBI Taxonomy" id="136468"/>
    <lineage>
        <taxon>Bacteria</taxon>
        <taxon>Pseudomonadati</taxon>
        <taxon>Pseudomonadota</taxon>
        <taxon>Gammaproteobacteria</taxon>
        <taxon>Vibrionales</taxon>
        <taxon>Vibrionaceae</taxon>
        <taxon>Vibrio</taxon>
    </lineage>
</organism>
<dbReference type="GO" id="GO:0009055">
    <property type="term" value="F:electron transfer activity"/>
    <property type="evidence" value="ECO:0007669"/>
    <property type="project" value="TreeGrafter"/>
</dbReference>
<evidence type="ECO:0000256" key="12">
    <source>
        <dbReference type="SAM" id="Phobius"/>
    </source>
</evidence>
<dbReference type="PANTHER" id="PTHR43141:SF5">
    <property type="entry name" value="CYTOCHROME BD-I UBIQUINOL OXIDASE SUBUNIT 2"/>
    <property type="match status" value="1"/>
</dbReference>
<dbReference type="AlphaFoldDB" id="A0A2N7C7N9"/>
<feature type="transmembrane region" description="Helical" evidence="12">
    <location>
        <begin position="334"/>
        <end position="359"/>
    </location>
</feature>
<evidence type="ECO:0000256" key="4">
    <source>
        <dbReference type="ARBA" id="ARBA00022475"/>
    </source>
</evidence>
<feature type="transmembrane region" description="Helical" evidence="12">
    <location>
        <begin position="12"/>
        <end position="39"/>
    </location>
</feature>
<dbReference type="EMBL" id="MCSI01000001">
    <property type="protein sequence ID" value="PME75568.1"/>
    <property type="molecule type" value="Genomic_DNA"/>
</dbReference>
<keyword evidence="11 12" id="KW-0472">Membrane</keyword>
<dbReference type="GO" id="GO:0046872">
    <property type="term" value="F:metal ion binding"/>
    <property type="evidence" value="ECO:0007669"/>
    <property type="project" value="UniProtKB-KW"/>
</dbReference>
<dbReference type="GO" id="GO:0016682">
    <property type="term" value="F:oxidoreductase activity, acting on diphenols and related substances as donors, oxygen as acceptor"/>
    <property type="evidence" value="ECO:0007669"/>
    <property type="project" value="TreeGrafter"/>
</dbReference>
<dbReference type="GO" id="GO:0005886">
    <property type="term" value="C:plasma membrane"/>
    <property type="evidence" value="ECO:0007669"/>
    <property type="project" value="UniProtKB-SubCell"/>
</dbReference>
<comment type="similarity">
    <text evidence="2">Belongs to the cytochrome ubiquinol oxidase subunit 2 family.</text>
</comment>
<keyword evidence="10" id="KW-0408">Iron</keyword>
<evidence type="ECO:0000256" key="10">
    <source>
        <dbReference type="ARBA" id="ARBA00023004"/>
    </source>
</evidence>